<name>A0A5A7PE84_STRAF</name>
<keyword evidence="2" id="KW-1185">Reference proteome</keyword>
<keyword evidence="1" id="KW-0418">Kinase</keyword>
<organism evidence="1 2">
    <name type="scientific">Striga asiatica</name>
    <name type="common">Asiatic witchweed</name>
    <name type="synonym">Buchnera asiatica</name>
    <dbReference type="NCBI Taxonomy" id="4170"/>
    <lineage>
        <taxon>Eukaryota</taxon>
        <taxon>Viridiplantae</taxon>
        <taxon>Streptophyta</taxon>
        <taxon>Embryophyta</taxon>
        <taxon>Tracheophyta</taxon>
        <taxon>Spermatophyta</taxon>
        <taxon>Magnoliopsida</taxon>
        <taxon>eudicotyledons</taxon>
        <taxon>Gunneridae</taxon>
        <taxon>Pentapetalae</taxon>
        <taxon>asterids</taxon>
        <taxon>lamiids</taxon>
        <taxon>Lamiales</taxon>
        <taxon>Orobanchaceae</taxon>
        <taxon>Buchnereae</taxon>
        <taxon>Striga</taxon>
    </lineage>
</organism>
<dbReference type="EMBL" id="BKCP01004405">
    <property type="protein sequence ID" value="GER30836.1"/>
    <property type="molecule type" value="Genomic_DNA"/>
</dbReference>
<proteinExistence type="predicted"/>
<evidence type="ECO:0000313" key="1">
    <source>
        <dbReference type="EMBL" id="GER30836.1"/>
    </source>
</evidence>
<sequence>MEPEAKIGVNPYMIWCPFGRRSCKAVDFLHTGIIPDVALSVLICRQMKSIEDDLYNFGLILLESLIFSNHEKKRIQVKAAAEGFEGTFDTGFDSQQKELDDGQILEHVLKEYLGFGS</sequence>
<comment type="caution">
    <text evidence="1">The sequence shown here is derived from an EMBL/GenBank/DDBJ whole genome shotgun (WGS) entry which is preliminary data.</text>
</comment>
<protein>
    <submittedName>
        <fullName evidence="1">Leucine-rich repeat protein kinase family protein</fullName>
    </submittedName>
</protein>
<dbReference type="AlphaFoldDB" id="A0A5A7PE84"/>
<keyword evidence="1" id="KW-0808">Transferase</keyword>
<evidence type="ECO:0000313" key="2">
    <source>
        <dbReference type="Proteomes" id="UP000325081"/>
    </source>
</evidence>
<accession>A0A5A7PE84</accession>
<reference evidence="2" key="1">
    <citation type="journal article" date="2019" name="Curr. Biol.">
        <title>Genome Sequence of Striga asiatica Provides Insight into the Evolution of Plant Parasitism.</title>
        <authorList>
            <person name="Yoshida S."/>
            <person name="Kim S."/>
            <person name="Wafula E.K."/>
            <person name="Tanskanen J."/>
            <person name="Kim Y.M."/>
            <person name="Honaas L."/>
            <person name="Yang Z."/>
            <person name="Spallek T."/>
            <person name="Conn C.E."/>
            <person name="Ichihashi Y."/>
            <person name="Cheong K."/>
            <person name="Cui S."/>
            <person name="Der J.P."/>
            <person name="Gundlach H."/>
            <person name="Jiao Y."/>
            <person name="Hori C."/>
            <person name="Ishida J.K."/>
            <person name="Kasahara H."/>
            <person name="Kiba T."/>
            <person name="Kim M.S."/>
            <person name="Koo N."/>
            <person name="Laohavisit A."/>
            <person name="Lee Y.H."/>
            <person name="Lumba S."/>
            <person name="McCourt P."/>
            <person name="Mortimer J.C."/>
            <person name="Mutuku J.M."/>
            <person name="Nomura T."/>
            <person name="Sasaki-Sekimoto Y."/>
            <person name="Seto Y."/>
            <person name="Wang Y."/>
            <person name="Wakatake T."/>
            <person name="Sakakibara H."/>
            <person name="Demura T."/>
            <person name="Yamaguchi S."/>
            <person name="Yoneyama K."/>
            <person name="Manabe R.I."/>
            <person name="Nelson D.C."/>
            <person name="Schulman A.H."/>
            <person name="Timko M.P."/>
            <person name="dePamphilis C.W."/>
            <person name="Choi D."/>
            <person name="Shirasu K."/>
        </authorList>
    </citation>
    <scope>NUCLEOTIDE SEQUENCE [LARGE SCALE GENOMIC DNA]</scope>
    <source>
        <strain evidence="2">cv. UVA1</strain>
    </source>
</reference>
<gene>
    <name evidence="1" type="ORF">STAS_06800</name>
</gene>
<dbReference type="Proteomes" id="UP000325081">
    <property type="component" value="Unassembled WGS sequence"/>
</dbReference>
<dbReference type="GO" id="GO:0016301">
    <property type="term" value="F:kinase activity"/>
    <property type="evidence" value="ECO:0007669"/>
    <property type="project" value="UniProtKB-KW"/>
</dbReference>